<name>A0A382CP44_9ZZZZ</name>
<dbReference type="AlphaFoldDB" id="A0A382CP44"/>
<gene>
    <name evidence="1" type="ORF">METZ01_LOCUS180842</name>
</gene>
<proteinExistence type="predicted"/>
<feature type="non-terminal residue" evidence="1">
    <location>
        <position position="1"/>
    </location>
</feature>
<reference evidence="1" key="1">
    <citation type="submission" date="2018-05" db="EMBL/GenBank/DDBJ databases">
        <authorList>
            <person name="Lanie J.A."/>
            <person name="Ng W.-L."/>
            <person name="Kazmierczak K.M."/>
            <person name="Andrzejewski T.M."/>
            <person name="Davidsen T.M."/>
            <person name="Wayne K.J."/>
            <person name="Tettelin H."/>
            <person name="Glass J.I."/>
            <person name="Rusch D."/>
            <person name="Podicherti R."/>
            <person name="Tsui H.-C.T."/>
            <person name="Winkler M.E."/>
        </authorList>
    </citation>
    <scope>NUCLEOTIDE SEQUENCE</scope>
</reference>
<protein>
    <submittedName>
        <fullName evidence="1">Uncharacterized protein</fullName>
    </submittedName>
</protein>
<dbReference type="EMBL" id="UINC01035493">
    <property type="protein sequence ID" value="SVB27988.1"/>
    <property type="molecule type" value="Genomic_DNA"/>
</dbReference>
<evidence type="ECO:0000313" key="1">
    <source>
        <dbReference type="EMBL" id="SVB27988.1"/>
    </source>
</evidence>
<accession>A0A382CP44</accession>
<organism evidence="1">
    <name type="scientific">marine metagenome</name>
    <dbReference type="NCBI Taxonomy" id="408172"/>
    <lineage>
        <taxon>unclassified sequences</taxon>
        <taxon>metagenomes</taxon>
        <taxon>ecological metagenomes</taxon>
    </lineage>
</organism>
<sequence>EVSSGGRPGVLAVSTVAFGQKNHGFTHKDHAYTNLGST</sequence>